<dbReference type="InterPro" id="IPR011989">
    <property type="entry name" value="ARM-like"/>
</dbReference>
<reference evidence="2" key="1">
    <citation type="submission" date="2020-05" db="EMBL/GenBank/DDBJ databases">
        <title>Phylogenomic resolution of chytrid fungi.</title>
        <authorList>
            <person name="Stajich J.E."/>
            <person name="Amses K."/>
            <person name="Simmons R."/>
            <person name="Seto K."/>
            <person name="Myers J."/>
            <person name="Bonds A."/>
            <person name="Quandt C.A."/>
            <person name="Barry K."/>
            <person name="Liu P."/>
            <person name="Grigoriev I."/>
            <person name="Longcore J.E."/>
            <person name="James T.Y."/>
        </authorList>
    </citation>
    <scope>NUCLEOTIDE SEQUENCE</scope>
    <source>
        <strain evidence="2">JEL0318</strain>
    </source>
</reference>
<dbReference type="EMBL" id="JADGJD010000559">
    <property type="protein sequence ID" value="KAJ3050056.1"/>
    <property type="molecule type" value="Genomic_DNA"/>
</dbReference>
<comment type="caution">
    <text evidence="2">The sequence shown here is derived from an EMBL/GenBank/DDBJ whole genome shotgun (WGS) entry which is preliminary data.</text>
</comment>
<evidence type="ECO:0000313" key="2">
    <source>
        <dbReference type="EMBL" id="KAJ3050056.1"/>
    </source>
</evidence>
<dbReference type="Proteomes" id="UP001212841">
    <property type="component" value="Unassembled WGS sequence"/>
</dbReference>
<evidence type="ECO:0000256" key="1">
    <source>
        <dbReference type="ARBA" id="ARBA00022737"/>
    </source>
</evidence>
<dbReference type="Gene3D" id="1.25.10.10">
    <property type="entry name" value="Leucine-rich Repeat Variant"/>
    <property type="match status" value="1"/>
</dbReference>
<accession>A0AAD5SCL6</accession>
<keyword evidence="3" id="KW-1185">Reference proteome</keyword>
<dbReference type="InterPro" id="IPR052441">
    <property type="entry name" value="Armadillo-Ser/Thr_Kinase"/>
</dbReference>
<dbReference type="PANTHER" id="PTHR46618:SF1">
    <property type="entry name" value="ARMADILLO REPEAT-CONTAINING PROTEIN 3"/>
    <property type="match status" value="1"/>
</dbReference>
<dbReference type="InterPro" id="IPR016024">
    <property type="entry name" value="ARM-type_fold"/>
</dbReference>
<evidence type="ECO:0000313" key="3">
    <source>
        <dbReference type="Proteomes" id="UP001212841"/>
    </source>
</evidence>
<name>A0AAD5SCL6_9FUNG</name>
<dbReference type="PANTHER" id="PTHR46618">
    <property type="entry name" value="ARMADILLO REPEAT-CONTAINING PROTEIN 3"/>
    <property type="match status" value="1"/>
</dbReference>
<dbReference type="AlphaFoldDB" id="A0AAD5SCL6"/>
<keyword evidence="1" id="KW-0677">Repeat</keyword>
<proteinExistence type="predicted"/>
<protein>
    <submittedName>
        <fullName evidence="2">Uncharacterized protein</fullName>
    </submittedName>
</protein>
<sequence>MEVLVQELHNLPPLQIVNMLKCMKNISMHSNTLEALDKAHLIEELCEFLDLRDSPFFSDIQNQVLNALFNLCRINKTRQEIAALAGLVPHLQRFVRVSNPLKQFALPLLCEMAHAGRVCRDILWQCDALSSYLALLSDAYWQVNALEAIFVWLSDDLARIGTTLSSPKQVETLMQTFITAKSTNFEAIVTSLQKLLAICPAISAGIAKPAFMSKLCEKIGEVTDVKEKAMVRLNLVRILSSVVESVGAESRKEIVDGFGVRELVEELAMDSAVLVKGEAQKLRSVI</sequence>
<dbReference type="SUPFAM" id="SSF48371">
    <property type="entry name" value="ARM repeat"/>
    <property type="match status" value="1"/>
</dbReference>
<organism evidence="2 3">
    <name type="scientific">Rhizophlyctis rosea</name>
    <dbReference type="NCBI Taxonomy" id="64517"/>
    <lineage>
        <taxon>Eukaryota</taxon>
        <taxon>Fungi</taxon>
        <taxon>Fungi incertae sedis</taxon>
        <taxon>Chytridiomycota</taxon>
        <taxon>Chytridiomycota incertae sedis</taxon>
        <taxon>Chytridiomycetes</taxon>
        <taxon>Rhizophlyctidales</taxon>
        <taxon>Rhizophlyctidaceae</taxon>
        <taxon>Rhizophlyctis</taxon>
    </lineage>
</organism>
<gene>
    <name evidence="2" type="ORF">HK097_008948</name>
</gene>